<accession>A0A1V0GY51</accession>
<feature type="binding site" evidence="3">
    <location>
        <position position="131"/>
    </location>
    <ligand>
        <name>Zn(2+)</name>
        <dbReference type="ChEBI" id="CHEBI:29105"/>
        <label>2</label>
    </ligand>
</feature>
<feature type="binding site" evidence="3">
    <location>
        <position position="96"/>
    </location>
    <ligand>
        <name>Zn(2+)</name>
        <dbReference type="ChEBI" id="CHEBI:29105"/>
        <label>2</label>
    </ligand>
</feature>
<dbReference type="NCBIfam" id="TIGR01879">
    <property type="entry name" value="hydantase"/>
    <property type="match status" value="1"/>
</dbReference>
<feature type="binding site" evidence="3">
    <location>
        <position position="85"/>
    </location>
    <ligand>
        <name>Zn(2+)</name>
        <dbReference type="ChEBI" id="CHEBI:29105"/>
        <label>1</label>
    </ligand>
</feature>
<dbReference type="CDD" id="cd03884">
    <property type="entry name" value="M20_bAS"/>
    <property type="match status" value="1"/>
</dbReference>
<dbReference type="InterPro" id="IPR010158">
    <property type="entry name" value="Amidase_Cbmase"/>
</dbReference>
<dbReference type="GO" id="GO:0046872">
    <property type="term" value="F:metal ion binding"/>
    <property type="evidence" value="ECO:0007669"/>
    <property type="project" value="UniProtKB-KW"/>
</dbReference>
<keyword evidence="2 4" id="KW-0378">Hydrolase</keyword>
<dbReference type="PANTHER" id="PTHR32494:SF5">
    <property type="entry name" value="ALLANTOATE AMIDOHYDROLASE"/>
    <property type="match status" value="1"/>
</dbReference>
<keyword evidence="5" id="KW-1185">Reference proteome</keyword>
<feature type="binding site" evidence="3">
    <location>
        <position position="195"/>
    </location>
    <ligand>
        <name>Zn(2+)</name>
        <dbReference type="ChEBI" id="CHEBI:29105"/>
        <label>1</label>
    </ligand>
</feature>
<dbReference type="Pfam" id="PF01546">
    <property type="entry name" value="Peptidase_M20"/>
    <property type="match status" value="1"/>
</dbReference>
<name>A0A1V0GY51_9RHOB</name>
<keyword evidence="3" id="KW-0862">Zinc</keyword>
<comment type="cofactor">
    <cofactor evidence="3">
        <name>Zn(2+)</name>
        <dbReference type="ChEBI" id="CHEBI:29105"/>
    </cofactor>
    <text evidence="3">Binds 2 Zn(2+) ions per subunit.</text>
</comment>
<proteinExistence type="inferred from homology"/>
<dbReference type="Gene3D" id="3.30.70.360">
    <property type="match status" value="1"/>
</dbReference>
<dbReference type="Proteomes" id="UP000191257">
    <property type="component" value="Plasmid unnamed4"/>
</dbReference>
<keyword evidence="3" id="KW-0479">Metal-binding</keyword>
<dbReference type="SUPFAM" id="SSF53187">
    <property type="entry name" value="Zn-dependent exopeptidases"/>
    <property type="match status" value="1"/>
</dbReference>
<dbReference type="EMBL" id="CP020444">
    <property type="protein sequence ID" value="ARC38783.1"/>
    <property type="molecule type" value="Genomic_DNA"/>
</dbReference>
<evidence type="ECO:0000256" key="3">
    <source>
        <dbReference type="PIRSR" id="PIRSR001235-1"/>
    </source>
</evidence>
<dbReference type="SUPFAM" id="SSF55031">
    <property type="entry name" value="Bacterial exopeptidase dimerisation domain"/>
    <property type="match status" value="1"/>
</dbReference>
<dbReference type="InterPro" id="IPR002933">
    <property type="entry name" value="Peptidase_M20"/>
</dbReference>
<sequence>MVAQKPVTIDPAFVERLILAMAENGSDGGTGVSRTVYSPEWVAAADLYAHWSADAGLAARMDAVGNVWGRLEGSRPGGAIVTGSHLDTQTPGGRYDGTLGALAGLIALRALREQYGQPRRSLECIAFCEEESSRFPSANFWGSRAITGRILPEDPDRVMGFDGLSIGEAMQAVGLDPARIPEARRDDIDGFIELHIEQGPILEHAGLPVAVVTGITGIRHYTVELRGEQNHAGAFPMDLRRDPVAGMAEITMGVVDTAHRWGRPAVTTVGKVDVSPNATAIIADRVRFTVDARHPDPELCGRLHASHERLMREVAARRNLGIDWEIQIDHPACPSDPRIVETLVAAAADQGVPVMTMASGAGHDSQQMGRIAPMAMIFVRSKDGRSHTPDEFSSIEDIVAGIEVLAAGLYRLAYLDEGL</sequence>
<keyword evidence="4" id="KW-0614">Plasmid</keyword>
<dbReference type="RefSeq" id="WP_080623070.1">
    <property type="nucleotide sequence ID" value="NZ_CAWMZI010000005.1"/>
</dbReference>
<evidence type="ECO:0000313" key="4">
    <source>
        <dbReference type="EMBL" id="ARC38783.1"/>
    </source>
</evidence>
<dbReference type="GO" id="GO:0016813">
    <property type="term" value="F:hydrolase activity, acting on carbon-nitrogen (but not peptide) bonds, in linear amidines"/>
    <property type="evidence" value="ECO:0007669"/>
    <property type="project" value="InterPro"/>
</dbReference>
<comment type="similarity">
    <text evidence="1">Belongs to the peptidase M20 family.</text>
</comment>
<dbReference type="PANTHER" id="PTHR32494">
    <property type="entry name" value="ALLANTOATE DEIMINASE-RELATED"/>
    <property type="match status" value="1"/>
</dbReference>
<dbReference type="KEGG" id="pye:A6J80_20980"/>
<dbReference type="PIRSF" id="PIRSF001235">
    <property type="entry name" value="Amidase_carbamoylase"/>
    <property type="match status" value="1"/>
</dbReference>
<reference evidence="4" key="1">
    <citation type="submission" date="2017-12" db="EMBL/GenBank/DDBJ databases">
        <title>FDA dAtabase for Regulatory Grade micrObial Sequences (FDA-ARGOS): Supporting development and validation of Infectious Disease Dx tests.</title>
        <authorList>
            <person name="Campos J."/>
            <person name="Goldberg B."/>
            <person name="Tallon L."/>
            <person name="Sadzewicz L."/>
            <person name="Sengamalay N."/>
            <person name="Ott S."/>
            <person name="Godinez A."/>
            <person name="Nagaraj S."/>
            <person name="Vyas G."/>
            <person name="Aluvathingal J."/>
            <person name="Nadendla S."/>
            <person name="Geyer C."/>
            <person name="Nandy P."/>
            <person name="Hobson J."/>
            <person name="Sichtig H."/>
        </authorList>
    </citation>
    <scope>NUCLEOTIDE SEQUENCE</scope>
    <source>
        <strain evidence="4">FDAARGOS_252</strain>
        <plasmid evidence="4">unnamed4</plasmid>
    </source>
</reference>
<feature type="binding site" evidence="3">
    <location>
        <position position="96"/>
    </location>
    <ligand>
        <name>Zn(2+)</name>
        <dbReference type="ChEBI" id="CHEBI:29105"/>
        <label>1</label>
    </ligand>
</feature>
<feature type="binding site" evidence="3">
    <location>
        <position position="387"/>
    </location>
    <ligand>
        <name>Zn(2+)</name>
        <dbReference type="ChEBI" id="CHEBI:29105"/>
        <label>2</label>
    </ligand>
</feature>
<organism evidence="4 5">
    <name type="scientific">Paracoccus yeei</name>
    <dbReference type="NCBI Taxonomy" id="147645"/>
    <lineage>
        <taxon>Bacteria</taxon>
        <taxon>Pseudomonadati</taxon>
        <taxon>Pseudomonadota</taxon>
        <taxon>Alphaproteobacteria</taxon>
        <taxon>Rhodobacterales</taxon>
        <taxon>Paracoccaceae</taxon>
        <taxon>Paracoccus</taxon>
    </lineage>
</organism>
<protein>
    <submittedName>
        <fullName evidence="4">Zn-dependent hydrolase</fullName>
    </submittedName>
</protein>
<evidence type="ECO:0000313" key="5">
    <source>
        <dbReference type="Proteomes" id="UP000191257"/>
    </source>
</evidence>
<evidence type="ECO:0000256" key="2">
    <source>
        <dbReference type="ARBA" id="ARBA00022801"/>
    </source>
</evidence>
<dbReference type="Gene3D" id="3.40.630.10">
    <property type="entry name" value="Zn peptidases"/>
    <property type="match status" value="1"/>
</dbReference>
<gene>
    <name evidence="4" type="ORF">A6J80_20980</name>
</gene>
<dbReference type="InterPro" id="IPR036264">
    <property type="entry name" value="Bact_exopeptidase_dim_dom"/>
</dbReference>
<dbReference type="AlphaFoldDB" id="A0A1V0GY51"/>
<geneLocation type="plasmid" evidence="4 5">
    <name>unnamed4</name>
</geneLocation>
<evidence type="ECO:0000256" key="1">
    <source>
        <dbReference type="ARBA" id="ARBA00006153"/>
    </source>
</evidence>